<evidence type="ECO:0000256" key="8">
    <source>
        <dbReference type="ARBA" id="ARBA00023136"/>
    </source>
</evidence>
<dbReference type="KEGG" id="bhy:BHWA1_01739"/>
<dbReference type="InterPro" id="IPR051327">
    <property type="entry name" value="MATE_MepA_subfamily"/>
</dbReference>
<dbReference type="PANTHER" id="PTHR43823">
    <property type="entry name" value="SPORULATION PROTEIN YKVU"/>
    <property type="match status" value="1"/>
</dbReference>
<dbReference type="GO" id="GO:0046677">
    <property type="term" value="P:response to antibiotic"/>
    <property type="evidence" value="ECO:0007669"/>
    <property type="project" value="UniProtKB-KW"/>
</dbReference>
<evidence type="ECO:0000313" key="11">
    <source>
        <dbReference type="Proteomes" id="UP000001803"/>
    </source>
</evidence>
<comment type="subcellular location">
    <subcellularLocation>
        <location evidence="1">Cell membrane</location>
        <topology evidence="1">Multi-pass membrane protein</topology>
    </subcellularLocation>
</comment>
<dbReference type="CDD" id="cd13143">
    <property type="entry name" value="MATE_MepA_like"/>
    <property type="match status" value="1"/>
</dbReference>
<gene>
    <name evidence="10" type="primary">vmrA</name>
    <name evidence="10" type="ordered locus">BHWA1_01739</name>
</gene>
<dbReference type="STRING" id="565034.BHWA1_01739"/>
<keyword evidence="4" id="KW-0813">Transport</keyword>
<keyword evidence="11" id="KW-1185">Reference proteome</keyword>
<name>A0A3B6VGM0_BRAHW</name>
<organism evidence="10 11">
    <name type="scientific">Brachyspira hyodysenteriae (strain ATCC 49526 / WA1)</name>
    <dbReference type="NCBI Taxonomy" id="565034"/>
    <lineage>
        <taxon>Bacteria</taxon>
        <taxon>Pseudomonadati</taxon>
        <taxon>Spirochaetota</taxon>
        <taxon>Spirochaetia</taxon>
        <taxon>Brachyspirales</taxon>
        <taxon>Brachyspiraceae</taxon>
        <taxon>Brachyspira</taxon>
    </lineage>
</organism>
<sequence>MNNDVVSNPLYYEKPYKLLFKYATPSIISMLVGSLYNIVDQIFIGQGIGINGNAATNVAFPLTIICMSIALFHGFGSASMYSILLGQGNNKRAATFIGNAVVSALALGFIFTLIVKLFNKNFMVMFGSTKEVLPYAIEYTNITAFGFIPFIFSTMMSHIIRADGSPKYSMMSVLTGAIVNTILDPILIFKFDMGISGAALATIIGQFISFAIVFRYLFRFKHITFERDNFKVDPKNILKIFSLGSSSGFNQLAMMAVQITMNNVLSYYGTNSIYGGNIPLAVAGIISKVNMLVMAFIIGTSQGSQPIIGFNYGAQNYDRVIKTYKLTITITTIMAFIAFLLFQLFPRQIVGIFGDGSELYFHFAEEYMRIYMALMVINGIQPVTGTFFTSLGKAFKGAFISMTRQIIFLLPLIIILPRILGIDGVMYAGPVADGAALIVTVILVSREIKNLKNMKKNYNN</sequence>
<dbReference type="Pfam" id="PF01554">
    <property type="entry name" value="MatE"/>
    <property type="match status" value="2"/>
</dbReference>
<dbReference type="GO" id="GO:0015297">
    <property type="term" value="F:antiporter activity"/>
    <property type="evidence" value="ECO:0007669"/>
    <property type="project" value="InterPro"/>
</dbReference>
<dbReference type="Proteomes" id="UP000001803">
    <property type="component" value="Chromosome"/>
</dbReference>
<accession>A0A3B6VGM0</accession>
<dbReference type="GO" id="GO:0042910">
    <property type="term" value="F:xenobiotic transmembrane transporter activity"/>
    <property type="evidence" value="ECO:0007669"/>
    <property type="project" value="InterPro"/>
</dbReference>
<dbReference type="GO" id="GO:0005886">
    <property type="term" value="C:plasma membrane"/>
    <property type="evidence" value="ECO:0007669"/>
    <property type="project" value="UniProtKB-SubCell"/>
</dbReference>
<protein>
    <recommendedName>
        <fullName evidence="3">Multidrug export protein MepA</fullName>
    </recommendedName>
</protein>
<dbReference type="PANTHER" id="PTHR43823:SF3">
    <property type="entry name" value="MULTIDRUG EXPORT PROTEIN MEPA"/>
    <property type="match status" value="1"/>
</dbReference>
<evidence type="ECO:0000256" key="9">
    <source>
        <dbReference type="ARBA" id="ARBA00023251"/>
    </source>
</evidence>
<keyword evidence="9" id="KW-0046">Antibiotic resistance</keyword>
<dbReference type="InterPro" id="IPR045070">
    <property type="entry name" value="MATE_MepA-like"/>
</dbReference>
<evidence type="ECO:0000256" key="5">
    <source>
        <dbReference type="ARBA" id="ARBA00022475"/>
    </source>
</evidence>
<evidence type="ECO:0000256" key="2">
    <source>
        <dbReference type="ARBA" id="ARBA00008417"/>
    </source>
</evidence>
<reference evidence="10 11" key="1">
    <citation type="journal article" date="2009" name="PLoS ONE">
        <title>Genome sequence of the pathogenic intestinal spirochete Brachyspira hyodysenteriae reveals adaptations to its lifestyle in the porcine large intestine.</title>
        <authorList>
            <person name="Bellgard M.I."/>
            <person name="Wanchanthuek P."/>
            <person name="La T."/>
            <person name="Ryan K."/>
            <person name="Moolhuijzen P."/>
            <person name="Albertyn Z."/>
            <person name="Shaban B."/>
            <person name="Motro Y."/>
            <person name="Dunn D.S."/>
            <person name="Schibeci D."/>
            <person name="Hunter A."/>
            <person name="Barrero R."/>
            <person name="Phillips N.D."/>
            <person name="Hampson D.J."/>
        </authorList>
    </citation>
    <scope>NUCLEOTIDE SEQUENCE [LARGE SCALE GENOMIC DNA]</scope>
    <source>
        <strain evidence="11">ATCC 49526 / WA1</strain>
    </source>
</reference>
<dbReference type="EMBL" id="CP001357">
    <property type="protein sequence ID" value="ACN84204.1"/>
    <property type="molecule type" value="Genomic_DNA"/>
</dbReference>
<comment type="similarity">
    <text evidence="2">Belongs to the multi antimicrobial extrusion (MATE) (TC 2.A.66.1) family. MepA subfamily.</text>
</comment>
<evidence type="ECO:0000313" key="10">
    <source>
        <dbReference type="EMBL" id="ACN84204.1"/>
    </source>
</evidence>
<keyword evidence="8" id="KW-0472">Membrane</keyword>
<evidence type="ECO:0000256" key="1">
    <source>
        <dbReference type="ARBA" id="ARBA00004651"/>
    </source>
</evidence>
<keyword evidence="5" id="KW-1003">Cell membrane</keyword>
<dbReference type="InterPro" id="IPR002528">
    <property type="entry name" value="MATE_fam"/>
</dbReference>
<dbReference type="PIRSF" id="PIRSF006603">
    <property type="entry name" value="DinF"/>
    <property type="match status" value="1"/>
</dbReference>
<evidence type="ECO:0000256" key="4">
    <source>
        <dbReference type="ARBA" id="ARBA00022448"/>
    </source>
</evidence>
<dbReference type="AlphaFoldDB" id="A0A3B6VGM0"/>
<evidence type="ECO:0000256" key="7">
    <source>
        <dbReference type="ARBA" id="ARBA00022989"/>
    </source>
</evidence>
<evidence type="ECO:0000256" key="3">
    <source>
        <dbReference type="ARBA" id="ARBA00022106"/>
    </source>
</evidence>
<dbReference type="InterPro" id="IPR048279">
    <property type="entry name" value="MdtK-like"/>
</dbReference>
<evidence type="ECO:0000256" key="6">
    <source>
        <dbReference type="ARBA" id="ARBA00022692"/>
    </source>
</evidence>
<dbReference type="RefSeq" id="WP_012671244.1">
    <property type="nucleotide sequence ID" value="NC_012225.1"/>
</dbReference>
<proteinExistence type="inferred from homology"/>
<keyword evidence="7" id="KW-1133">Transmembrane helix</keyword>
<keyword evidence="6" id="KW-0812">Transmembrane</keyword>
<dbReference type="NCBIfam" id="TIGR00797">
    <property type="entry name" value="matE"/>
    <property type="match status" value="1"/>
</dbReference>